<dbReference type="Gene3D" id="1.25.40.10">
    <property type="entry name" value="Tetratricopeptide repeat domain"/>
    <property type="match status" value="4"/>
</dbReference>
<accession>A0A2I0JQ74</accession>
<dbReference type="InterPro" id="IPR011990">
    <property type="entry name" value="TPR-like_helical_dom_sf"/>
</dbReference>
<dbReference type="Proteomes" id="UP000233551">
    <property type="component" value="Unassembled WGS sequence"/>
</dbReference>
<dbReference type="PANTHER" id="PTHR47447">
    <property type="entry name" value="OS03G0856100 PROTEIN"/>
    <property type="match status" value="1"/>
</dbReference>
<dbReference type="GeneID" id="116203269"/>
<evidence type="ECO:0000313" key="3">
    <source>
        <dbReference type="EMBL" id="PKI58053.1"/>
    </source>
</evidence>
<evidence type="ECO:0000256" key="1">
    <source>
        <dbReference type="ARBA" id="ARBA00007626"/>
    </source>
</evidence>
<gene>
    <name evidence="3" type="ORF">CRG98_021546</name>
</gene>
<proteinExistence type="inferred from homology"/>
<comment type="similarity">
    <text evidence="1">Belongs to the PPR family. P subfamily.</text>
</comment>
<dbReference type="Pfam" id="PF12854">
    <property type="entry name" value="PPR_1"/>
    <property type="match status" value="1"/>
</dbReference>
<dbReference type="STRING" id="22663.A0A2I0JQ74"/>
<protein>
    <submittedName>
        <fullName evidence="3">Uncharacterized protein</fullName>
    </submittedName>
</protein>
<dbReference type="InterPro" id="IPR002885">
    <property type="entry name" value="PPR_rpt"/>
</dbReference>
<name>A0A2I0JQ74_PUNGR</name>
<dbReference type="OrthoDB" id="185373at2759"/>
<dbReference type="EMBL" id="PGOL01001446">
    <property type="protein sequence ID" value="PKI58053.1"/>
    <property type="molecule type" value="Genomic_DNA"/>
</dbReference>
<comment type="caution">
    <text evidence="3">The sequence shown here is derived from an EMBL/GenBank/DDBJ whole genome shotgun (WGS) entry which is preliminary data.</text>
</comment>
<keyword evidence="4" id="KW-1185">Reference proteome</keyword>
<dbReference type="NCBIfam" id="TIGR00756">
    <property type="entry name" value="PPR"/>
    <property type="match status" value="7"/>
</dbReference>
<dbReference type="PROSITE" id="PS51375">
    <property type="entry name" value="PPR"/>
    <property type="match status" value="6"/>
</dbReference>
<organism evidence="3 4">
    <name type="scientific">Punica granatum</name>
    <name type="common">Pomegranate</name>
    <dbReference type="NCBI Taxonomy" id="22663"/>
    <lineage>
        <taxon>Eukaryota</taxon>
        <taxon>Viridiplantae</taxon>
        <taxon>Streptophyta</taxon>
        <taxon>Embryophyta</taxon>
        <taxon>Tracheophyta</taxon>
        <taxon>Spermatophyta</taxon>
        <taxon>Magnoliopsida</taxon>
        <taxon>eudicotyledons</taxon>
        <taxon>Gunneridae</taxon>
        <taxon>Pentapetalae</taxon>
        <taxon>rosids</taxon>
        <taxon>malvids</taxon>
        <taxon>Myrtales</taxon>
        <taxon>Lythraceae</taxon>
        <taxon>Punica</taxon>
    </lineage>
</organism>
<dbReference type="AlphaFoldDB" id="A0A2I0JQ74"/>
<reference evidence="3 4" key="1">
    <citation type="submission" date="2017-11" db="EMBL/GenBank/DDBJ databases">
        <title>De-novo sequencing of pomegranate (Punica granatum L.) genome.</title>
        <authorList>
            <person name="Akparov Z."/>
            <person name="Amiraslanov A."/>
            <person name="Hajiyeva S."/>
            <person name="Abbasov M."/>
            <person name="Kaur K."/>
            <person name="Hamwieh A."/>
            <person name="Solovyev V."/>
            <person name="Salamov A."/>
            <person name="Braich B."/>
            <person name="Kosarev P."/>
            <person name="Mahmoud A."/>
            <person name="Hajiyev E."/>
            <person name="Babayeva S."/>
            <person name="Izzatullayeva V."/>
            <person name="Mammadov A."/>
            <person name="Mammadov A."/>
            <person name="Sharifova S."/>
            <person name="Ojaghi J."/>
            <person name="Eynullazada K."/>
            <person name="Bayramov B."/>
            <person name="Abdulazimova A."/>
            <person name="Shahmuradov I."/>
        </authorList>
    </citation>
    <scope>NUCLEOTIDE SEQUENCE [LARGE SCALE GENOMIC DNA]</scope>
    <source>
        <strain evidence="4">cv. AG2017</strain>
        <tissue evidence="3">Leaf</tissue>
    </source>
</reference>
<dbReference type="Pfam" id="PF13041">
    <property type="entry name" value="PPR_2"/>
    <property type="match status" value="3"/>
</dbReference>
<evidence type="ECO:0000256" key="2">
    <source>
        <dbReference type="ARBA" id="ARBA00022737"/>
    </source>
</evidence>
<evidence type="ECO:0000313" key="4">
    <source>
        <dbReference type="Proteomes" id="UP000233551"/>
    </source>
</evidence>
<sequence>MATQILKRSLLTRSYTPSRTQNLCFMFSTSPPPQDAPPTTTKISSAVSVLTHHRSKSRWSYLRSLWPDGFSPAEFFQIVIRIRNNAHLALRFFDFTRRHSLCEHNLESYAAIIHVLSRARLKGQACSLIKEAMRVSPVSEPVRVFEVLVKTYRQCDSAPFVFDLLIDSCLEVKKIDGAVEIARLLMSRGISPKVGTCNALIKCVSRFRGVLAGYEIYRELFGLGYAEAAENAKRVVRVRPNVQTFSTLMICFYRDGALDRVKELWNEMQNCSCAPNAYSYSMLMAVYCEEGEMVEAERVWNKMRTDGVEADLVAYNTIIGGFCKAGDVERAEEFFAEMESSGVECTCTTVEHLISGYCKIGDLDAAMLLYKDMHRKNFIPGELTIDAIVKGLCKKGRVHEALDIMKEAQGNLCLSPKLTSYVVLLRGLCEEGKMEDALKLQAEMVGRGFQPNLQVYSAFVDGYMKRGNSEMAERLRKEMQDAQVDGFSDTVRRWKPLMEINDTET</sequence>
<keyword evidence="2" id="KW-0677">Repeat</keyword>
<dbReference type="PANTHER" id="PTHR47447:SF28">
    <property type="entry name" value="PENTACOTRIPEPTIDE-REPEAT REGION OF PRORP DOMAIN-CONTAINING PROTEIN"/>
    <property type="match status" value="1"/>
</dbReference>